<keyword evidence="16" id="KW-0732">Signal</keyword>
<evidence type="ECO:0000256" key="14">
    <source>
        <dbReference type="ARBA" id="ARBA00032119"/>
    </source>
</evidence>
<keyword evidence="12" id="KW-0482">Metalloprotease</keyword>
<evidence type="ECO:0000256" key="5">
    <source>
        <dbReference type="ARBA" id="ARBA00012063"/>
    </source>
</evidence>
<evidence type="ECO:0000256" key="13">
    <source>
        <dbReference type="ARBA" id="ARBA00031288"/>
    </source>
</evidence>
<evidence type="ECO:0000256" key="8">
    <source>
        <dbReference type="ARBA" id="ARBA00022670"/>
    </source>
</evidence>
<evidence type="ECO:0000256" key="11">
    <source>
        <dbReference type="ARBA" id="ARBA00022833"/>
    </source>
</evidence>
<evidence type="ECO:0000256" key="2">
    <source>
        <dbReference type="ARBA" id="ARBA00001947"/>
    </source>
</evidence>
<sequence>MKSSIITALAMMAVSTEATFGNQAMHERQVRRFSPGAPPPVGVAAAERRGPEPGKPLWKHDVVIIDLGGGAGGAGAASSAAAVTVTNKNTVTTLTTVTPAAGALVTAPPALATGGAGASVPAINAGLNATTNVLAGAVRLYSHYMARAAWSGTRIILRQVSPESPAIFDFILALYQSCNGDWPSFVDEGVVTDQDMTSFLQYAATFLANIGNYHGSGDQKFVPRLSPAALGALAARSPRLTALYIAFKDAIFAVPPFSLGFPSERAQSSYYPGPSMVSKDDVEYVSRCLDAQQIYPENTRLRKSEDGTLELLQASVLPGETLQQGDSTSSPSVKLLQGDHAAELETICENLQAAAEYAANDTQRKTLAEYIESFRTGDLEAYRDSQRTWISDHAPKVENIIGFVEPYRDPYGVRAEFEGLVAIADPFETKVLMRLVEHSDQFIRRLPWASAENNGKGAFEKTLFEPPDFASIHSLAYCSSIIFPGINLPNYNDIRQDVGFKNVIIANRMAVESTTAQWPFLDREELPTFRKHKQSAYYWWVVLHELLGHGTGKMMIEQSPGHCNFDVANPPLSPLTGEPIRSWYKPGQTWTGQFGDLATTVDECRAELVGAYLMDDQELMVLFGFTETTPIRASDVTYNLYQQLGVGGLCGLANFNVDSMKWGQSHSRAHFAMLKCLLAEGGGCIAIHHDAESKTLRVKVDKAKIISHGKPALGRMLLRLHMYRCTADVQACREYYEDLSRVDGEYLSWRETVLANKPPAMLNVQANTFLKDGEVVLKQYNASAQGIIESWVDRNV</sequence>
<evidence type="ECO:0000313" key="17">
    <source>
        <dbReference type="EMBL" id="KAK8045398.1"/>
    </source>
</evidence>
<dbReference type="InterPro" id="IPR039461">
    <property type="entry name" value="Peptidase_M49"/>
</dbReference>
<accession>A0ABR1TFK0</accession>
<keyword evidence="6" id="KW-0031">Aminopeptidase</keyword>
<comment type="subcellular location">
    <subcellularLocation>
        <location evidence="3">Cytoplasm</location>
    </subcellularLocation>
</comment>
<dbReference type="InterPro" id="IPR005317">
    <property type="entry name" value="Dipeptidyl-peptase3"/>
</dbReference>
<evidence type="ECO:0000256" key="10">
    <source>
        <dbReference type="ARBA" id="ARBA00022801"/>
    </source>
</evidence>
<comment type="caution">
    <text evidence="17">The sequence shown here is derived from an EMBL/GenBank/DDBJ whole genome shotgun (WGS) entry which is preliminary data.</text>
</comment>
<keyword evidence="10" id="KW-0378">Hydrolase</keyword>
<comment type="cofactor">
    <cofactor evidence="2">
        <name>Zn(2+)</name>
        <dbReference type="ChEBI" id="CHEBI:29105"/>
    </cofactor>
</comment>
<comment type="catalytic activity">
    <reaction evidence="1">
        <text>Release of an N-terminal dipeptide from a peptide comprising four or more residues, with broad specificity. Also acts on dipeptidyl 2-naphthylamides.</text>
        <dbReference type="EC" id="3.4.14.4"/>
    </reaction>
</comment>
<keyword evidence="11" id="KW-0862">Zinc</keyword>
<protein>
    <recommendedName>
        <fullName evidence="5">dipeptidyl-peptidase III</fullName>
        <ecNumber evidence="5">3.4.14.4</ecNumber>
    </recommendedName>
    <alternativeName>
        <fullName evidence="13">Dipeptidyl aminopeptidase III</fullName>
    </alternativeName>
    <alternativeName>
        <fullName evidence="14">Dipeptidyl peptidase III</fullName>
    </alternativeName>
</protein>
<evidence type="ECO:0000256" key="16">
    <source>
        <dbReference type="SAM" id="SignalP"/>
    </source>
</evidence>
<dbReference type="PIRSF" id="PIRSF007828">
    <property type="entry name" value="Dipeptidyl-peptidase_III"/>
    <property type="match status" value="1"/>
</dbReference>
<evidence type="ECO:0000313" key="18">
    <source>
        <dbReference type="Proteomes" id="UP001444661"/>
    </source>
</evidence>
<comment type="similarity">
    <text evidence="4">Belongs to the peptidase M49 family.</text>
</comment>
<evidence type="ECO:0000256" key="6">
    <source>
        <dbReference type="ARBA" id="ARBA00022438"/>
    </source>
</evidence>
<evidence type="ECO:0000256" key="7">
    <source>
        <dbReference type="ARBA" id="ARBA00022490"/>
    </source>
</evidence>
<evidence type="ECO:0000256" key="15">
    <source>
        <dbReference type="SAM" id="MobiDB-lite"/>
    </source>
</evidence>
<dbReference type="Gene3D" id="3.30.540.30">
    <property type="match status" value="3"/>
</dbReference>
<proteinExistence type="inferred from homology"/>
<evidence type="ECO:0000256" key="4">
    <source>
        <dbReference type="ARBA" id="ARBA00010200"/>
    </source>
</evidence>
<keyword evidence="9" id="KW-0479">Metal-binding</keyword>
<dbReference type="EMBL" id="JAQQWK010000003">
    <property type="protein sequence ID" value="KAK8045398.1"/>
    <property type="molecule type" value="Genomic_DNA"/>
</dbReference>
<dbReference type="PANTHER" id="PTHR23422:SF11">
    <property type="entry name" value="DIPEPTIDYL PEPTIDASE 3"/>
    <property type="match status" value="1"/>
</dbReference>
<feature type="signal peptide" evidence="16">
    <location>
        <begin position="1"/>
        <end position="18"/>
    </location>
</feature>
<evidence type="ECO:0000256" key="9">
    <source>
        <dbReference type="ARBA" id="ARBA00022723"/>
    </source>
</evidence>
<feature type="region of interest" description="Disordered" evidence="15">
    <location>
        <begin position="33"/>
        <end position="52"/>
    </location>
</feature>
<keyword evidence="18" id="KW-1185">Reference proteome</keyword>
<keyword evidence="8" id="KW-0645">Protease</keyword>
<dbReference type="EC" id="3.4.14.4" evidence="5"/>
<evidence type="ECO:0000256" key="1">
    <source>
        <dbReference type="ARBA" id="ARBA00001336"/>
    </source>
</evidence>
<gene>
    <name evidence="17" type="ORF">PG993_005422</name>
</gene>
<keyword evidence="7" id="KW-0963">Cytoplasm</keyword>
<organism evidence="17 18">
    <name type="scientific">Apiospora rasikravindrae</name>
    <dbReference type="NCBI Taxonomy" id="990691"/>
    <lineage>
        <taxon>Eukaryota</taxon>
        <taxon>Fungi</taxon>
        <taxon>Dikarya</taxon>
        <taxon>Ascomycota</taxon>
        <taxon>Pezizomycotina</taxon>
        <taxon>Sordariomycetes</taxon>
        <taxon>Xylariomycetidae</taxon>
        <taxon>Amphisphaeriales</taxon>
        <taxon>Apiosporaceae</taxon>
        <taxon>Apiospora</taxon>
    </lineage>
</organism>
<dbReference type="PANTHER" id="PTHR23422">
    <property type="entry name" value="DIPEPTIDYL PEPTIDASE III-RELATED"/>
    <property type="match status" value="1"/>
</dbReference>
<evidence type="ECO:0000256" key="12">
    <source>
        <dbReference type="ARBA" id="ARBA00023049"/>
    </source>
</evidence>
<dbReference type="Proteomes" id="UP001444661">
    <property type="component" value="Unassembled WGS sequence"/>
</dbReference>
<feature type="chain" id="PRO_5045319658" description="dipeptidyl-peptidase III" evidence="16">
    <location>
        <begin position="19"/>
        <end position="796"/>
    </location>
</feature>
<reference evidence="17 18" key="1">
    <citation type="submission" date="2023-01" db="EMBL/GenBank/DDBJ databases">
        <title>Analysis of 21 Apiospora genomes using comparative genomics revels a genus with tremendous synthesis potential of carbohydrate active enzymes and secondary metabolites.</title>
        <authorList>
            <person name="Sorensen T."/>
        </authorList>
    </citation>
    <scope>NUCLEOTIDE SEQUENCE [LARGE SCALE GENOMIC DNA]</scope>
    <source>
        <strain evidence="17 18">CBS 33761</strain>
    </source>
</reference>
<evidence type="ECO:0000256" key="3">
    <source>
        <dbReference type="ARBA" id="ARBA00004496"/>
    </source>
</evidence>
<dbReference type="Pfam" id="PF03571">
    <property type="entry name" value="Peptidase_M49"/>
    <property type="match status" value="1"/>
</dbReference>
<name>A0ABR1TFK0_9PEZI</name>